<dbReference type="Gene3D" id="2.60.120.560">
    <property type="entry name" value="Exo-inulinase, domain 1"/>
    <property type="match status" value="1"/>
</dbReference>
<dbReference type="OrthoDB" id="9787527at2"/>
<reference evidence="2 3" key="1">
    <citation type="submission" date="2016-10" db="EMBL/GenBank/DDBJ databases">
        <authorList>
            <person name="de Groot N.N."/>
        </authorList>
    </citation>
    <scope>NUCLEOTIDE SEQUENCE [LARGE SCALE GENOMIC DNA]</scope>
    <source>
        <strain evidence="2 3">DSM 23421</strain>
    </source>
</reference>
<sequence length="272" mass="30719">MIRFAISLFLCILFTISCGEKKKDIKNENSASIEQKKETGKWKSLFNGTDLSGWNMKIVGHPLGENYGNTFRVENGILSIRYDAYGDNFDNRFGALYFNDILSNYRLKVEYRFVGETAPGAPEWGFRDSGVQFHGQPPASLKLDQAFPVSLEYNLHGGNGTDERPVGEICANGMFIEIDGEKNTSYCTPPTVKRTFHGDQWVTLEIDVKDGKITHYVNGEEILTYSNPVYDPENDIAKTLIENGDVSVKEGYISLQSNSHPIDFRKIELLKY</sequence>
<dbReference type="STRING" id="641691.SAMN05421636_102385"/>
<keyword evidence="3" id="KW-1185">Reference proteome</keyword>
<name>A0A1G6YV58_9FLAO</name>
<dbReference type="AlphaFoldDB" id="A0A1G6YV58"/>
<evidence type="ECO:0000313" key="3">
    <source>
        <dbReference type="Proteomes" id="UP000199109"/>
    </source>
</evidence>
<dbReference type="RefSeq" id="WP_091866296.1">
    <property type="nucleotide sequence ID" value="NZ_FNAO01000002.1"/>
</dbReference>
<dbReference type="Pfam" id="PF06439">
    <property type="entry name" value="3keto-disac_hyd"/>
    <property type="match status" value="1"/>
</dbReference>
<dbReference type="InterPro" id="IPR010496">
    <property type="entry name" value="AL/BT2_dom"/>
</dbReference>
<organism evidence="2 3">
    <name type="scientific">Pricia antarctica</name>
    <dbReference type="NCBI Taxonomy" id="641691"/>
    <lineage>
        <taxon>Bacteria</taxon>
        <taxon>Pseudomonadati</taxon>
        <taxon>Bacteroidota</taxon>
        <taxon>Flavobacteriia</taxon>
        <taxon>Flavobacteriales</taxon>
        <taxon>Flavobacteriaceae</taxon>
        <taxon>Pricia</taxon>
    </lineage>
</organism>
<evidence type="ECO:0000259" key="1">
    <source>
        <dbReference type="Pfam" id="PF06439"/>
    </source>
</evidence>
<evidence type="ECO:0000313" key="2">
    <source>
        <dbReference type="EMBL" id="SDD94218.1"/>
    </source>
</evidence>
<feature type="domain" description="3-keto-alpha-glucoside-1,2-lyase/3-keto-2-hydroxy-glucal hydratase" evidence="1">
    <location>
        <begin position="41"/>
        <end position="269"/>
    </location>
</feature>
<gene>
    <name evidence="2" type="ORF">SAMN05421636_102385</name>
</gene>
<dbReference type="EMBL" id="FNAO01000002">
    <property type="protein sequence ID" value="SDD94218.1"/>
    <property type="molecule type" value="Genomic_DNA"/>
</dbReference>
<dbReference type="Proteomes" id="UP000199109">
    <property type="component" value="Unassembled WGS sequence"/>
</dbReference>
<dbReference type="GO" id="GO:0016787">
    <property type="term" value="F:hydrolase activity"/>
    <property type="evidence" value="ECO:0007669"/>
    <property type="project" value="InterPro"/>
</dbReference>
<protein>
    <recommendedName>
        <fullName evidence="1">3-keto-alpha-glucoside-1,2-lyase/3-keto-2-hydroxy-glucal hydratase domain-containing protein</fullName>
    </recommendedName>
</protein>
<accession>A0A1G6YV58</accession>
<proteinExistence type="predicted"/>
<dbReference type="PROSITE" id="PS51257">
    <property type="entry name" value="PROKAR_LIPOPROTEIN"/>
    <property type="match status" value="1"/>
</dbReference>